<comment type="caution">
    <text evidence="2">The sequence shown here is derived from an EMBL/GenBank/DDBJ whole genome shotgun (WGS) entry which is preliminary data.</text>
</comment>
<name>A0A4C2A2T7_EUMVA</name>
<evidence type="ECO:0000313" key="2">
    <source>
        <dbReference type="EMBL" id="GBP94062.1"/>
    </source>
</evidence>
<proteinExistence type="predicted"/>
<feature type="region of interest" description="Disordered" evidence="1">
    <location>
        <begin position="59"/>
        <end position="95"/>
    </location>
</feature>
<accession>A0A4C2A2T7</accession>
<organism evidence="2 3">
    <name type="scientific">Eumeta variegata</name>
    <name type="common">Bagworm moth</name>
    <name type="synonym">Eumeta japonica</name>
    <dbReference type="NCBI Taxonomy" id="151549"/>
    <lineage>
        <taxon>Eukaryota</taxon>
        <taxon>Metazoa</taxon>
        <taxon>Ecdysozoa</taxon>
        <taxon>Arthropoda</taxon>
        <taxon>Hexapoda</taxon>
        <taxon>Insecta</taxon>
        <taxon>Pterygota</taxon>
        <taxon>Neoptera</taxon>
        <taxon>Endopterygota</taxon>
        <taxon>Lepidoptera</taxon>
        <taxon>Glossata</taxon>
        <taxon>Ditrysia</taxon>
        <taxon>Tineoidea</taxon>
        <taxon>Psychidae</taxon>
        <taxon>Oiketicinae</taxon>
        <taxon>Eumeta</taxon>
    </lineage>
</organism>
<evidence type="ECO:0000256" key="1">
    <source>
        <dbReference type="SAM" id="MobiDB-lite"/>
    </source>
</evidence>
<gene>
    <name evidence="2" type="ORF">EVAR_97780_1</name>
</gene>
<dbReference type="Proteomes" id="UP000299102">
    <property type="component" value="Unassembled WGS sequence"/>
</dbReference>
<keyword evidence="3" id="KW-1185">Reference proteome</keyword>
<reference evidence="2 3" key="1">
    <citation type="journal article" date="2019" name="Commun. Biol.">
        <title>The bagworm genome reveals a unique fibroin gene that provides high tensile strength.</title>
        <authorList>
            <person name="Kono N."/>
            <person name="Nakamura H."/>
            <person name="Ohtoshi R."/>
            <person name="Tomita M."/>
            <person name="Numata K."/>
            <person name="Arakawa K."/>
        </authorList>
    </citation>
    <scope>NUCLEOTIDE SEQUENCE [LARGE SCALE GENOMIC DNA]</scope>
</reference>
<dbReference type="AlphaFoldDB" id="A0A4C2A2T7"/>
<dbReference type="EMBL" id="BGZK01002455">
    <property type="protein sequence ID" value="GBP94062.1"/>
    <property type="molecule type" value="Genomic_DNA"/>
</dbReference>
<sequence length="95" mass="10270">MRAGRGAPRLRRAPPLAITFAVYTARSHLKLSIFSDAGANNEPRPPLAAAYPIKLKLKHPQSDDGVSKLPAPLSDPESNHGQSVFHDNTNKPKHG</sequence>
<evidence type="ECO:0000313" key="3">
    <source>
        <dbReference type="Proteomes" id="UP000299102"/>
    </source>
</evidence>
<protein>
    <submittedName>
        <fullName evidence="2">Uncharacterized protein</fullName>
    </submittedName>
</protein>